<dbReference type="AlphaFoldDB" id="A0A7I8K276"/>
<reference evidence="1" key="1">
    <citation type="submission" date="2020-02" db="EMBL/GenBank/DDBJ databases">
        <authorList>
            <person name="Scholz U."/>
            <person name="Mascher M."/>
            <person name="Fiebig A."/>
        </authorList>
    </citation>
    <scope>NUCLEOTIDE SEQUENCE</scope>
</reference>
<dbReference type="Proteomes" id="UP000663760">
    <property type="component" value="Chromosome 2"/>
</dbReference>
<name>A0A7I8K276_SPIIN</name>
<dbReference type="EMBL" id="LR746265">
    <property type="protein sequence ID" value="CAA7390495.1"/>
    <property type="molecule type" value="Genomic_DNA"/>
</dbReference>
<sequence>MMRILEARVACLRHLARYLTVHVDRHAMWPRGFSEAAQEDISKMPTIEGAQLSGVHRLMKSKAENNSAGEEEK</sequence>
<organism evidence="1 2">
    <name type="scientific">Spirodela intermedia</name>
    <name type="common">Intermediate duckweed</name>
    <dbReference type="NCBI Taxonomy" id="51605"/>
    <lineage>
        <taxon>Eukaryota</taxon>
        <taxon>Viridiplantae</taxon>
        <taxon>Streptophyta</taxon>
        <taxon>Embryophyta</taxon>
        <taxon>Tracheophyta</taxon>
        <taxon>Spermatophyta</taxon>
        <taxon>Magnoliopsida</taxon>
        <taxon>Liliopsida</taxon>
        <taxon>Araceae</taxon>
        <taxon>Lemnoideae</taxon>
        <taxon>Spirodela</taxon>
    </lineage>
</organism>
<proteinExistence type="predicted"/>
<accession>A0A7I8K276</accession>
<gene>
    <name evidence="1" type="ORF">SI8410_02001976</name>
</gene>
<keyword evidence="2" id="KW-1185">Reference proteome</keyword>
<protein>
    <submittedName>
        <fullName evidence="1">Uncharacterized protein</fullName>
    </submittedName>
</protein>
<evidence type="ECO:0000313" key="2">
    <source>
        <dbReference type="Proteomes" id="UP000663760"/>
    </source>
</evidence>
<evidence type="ECO:0000313" key="1">
    <source>
        <dbReference type="EMBL" id="CAA7390495.1"/>
    </source>
</evidence>